<proteinExistence type="predicted"/>
<evidence type="ECO:0000313" key="3">
    <source>
        <dbReference type="Proteomes" id="UP000541610"/>
    </source>
</evidence>
<evidence type="ECO:0000313" key="2">
    <source>
        <dbReference type="EMBL" id="KAF4682057.1"/>
    </source>
</evidence>
<organism evidence="2 3">
    <name type="scientific">Perkinsus olseni</name>
    <name type="common">Perkinsus atlanticus</name>
    <dbReference type="NCBI Taxonomy" id="32597"/>
    <lineage>
        <taxon>Eukaryota</taxon>
        <taxon>Sar</taxon>
        <taxon>Alveolata</taxon>
        <taxon>Perkinsozoa</taxon>
        <taxon>Perkinsea</taxon>
        <taxon>Perkinsida</taxon>
        <taxon>Perkinsidae</taxon>
        <taxon>Perkinsus</taxon>
    </lineage>
</organism>
<reference evidence="2 3" key="1">
    <citation type="submission" date="2020-04" db="EMBL/GenBank/DDBJ databases">
        <title>Perkinsus olseni comparative genomics.</title>
        <authorList>
            <person name="Bogema D.R."/>
        </authorList>
    </citation>
    <scope>NUCLEOTIDE SEQUENCE [LARGE SCALE GENOMIC DNA]</scope>
    <source>
        <strain evidence="2">00978-12</strain>
    </source>
</reference>
<protein>
    <submittedName>
        <fullName evidence="2">Uncharacterized protein</fullName>
    </submittedName>
</protein>
<name>A0A7J6NF27_PEROL</name>
<dbReference type="OrthoDB" id="10533763at2759"/>
<dbReference type="AlphaFoldDB" id="A0A7J6NF27"/>
<gene>
    <name evidence="2" type="ORF">FOZ60_011187</name>
</gene>
<feature type="region of interest" description="Disordered" evidence="1">
    <location>
        <begin position="106"/>
        <end position="198"/>
    </location>
</feature>
<evidence type="ECO:0000256" key="1">
    <source>
        <dbReference type="SAM" id="MobiDB-lite"/>
    </source>
</evidence>
<feature type="compositionally biased region" description="Basic and acidic residues" evidence="1">
    <location>
        <begin position="1"/>
        <end position="16"/>
    </location>
</feature>
<sequence length="343" mass="36287">MIPPRPTHDGPSHRDDDQSEDAWLATVFRQDELKALEVDSALAKFKGTPASSYDSSSVMDLLADTLDLVPEEHRARGIATLQVVTRHHLHLVEALSKARSVCPTASARVGPTHEAPSSVLAPSRPMASAANGAPSSVLAPPPPSTRQVTPFPSPPSGPTAPRTIVAVSATAAGGKRQRVAGGTPDHPRRIVTPAPPAPKAQAKAKMNASKFMGFRNLILGMLGSKIVVNSTFPLKGGIGMVLSDDTQAKACVEALNRAKGYSAKVRSGLWPRIILFNPAVNRGVTIDHLDRMIRESNVDLVKDIGVISTSSSSTVNPPATGLVGTIYWRGQHLVLSDPLLSTF</sequence>
<feature type="region of interest" description="Disordered" evidence="1">
    <location>
        <begin position="1"/>
        <end position="20"/>
    </location>
</feature>
<dbReference type="Proteomes" id="UP000541610">
    <property type="component" value="Unassembled WGS sequence"/>
</dbReference>
<accession>A0A7J6NF27</accession>
<comment type="caution">
    <text evidence="2">The sequence shown here is derived from an EMBL/GenBank/DDBJ whole genome shotgun (WGS) entry which is preliminary data.</text>
</comment>
<dbReference type="EMBL" id="JABANP010000461">
    <property type="protein sequence ID" value="KAF4682057.1"/>
    <property type="molecule type" value="Genomic_DNA"/>
</dbReference>